<dbReference type="OMA" id="QKMLYDV"/>
<keyword evidence="2" id="KW-1185">Reference proteome</keyword>
<evidence type="ECO:0000313" key="2">
    <source>
        <dbReference type="Proteomes" id="UP000243459"/>
    </source>
</evidence>
<dbReference type="AlphaFoldDB" id="A0A5P1F4V1"/>
<evidence type="ECO:0000313" key="1">
    <source>
        <dbReference type="EMBL" id="ONK72437.1"/>
    </source>
</evidence>
<name>A0A5P1F4V1_ASPOF</name>
<sequence>MASTILLHLQNFWPFSILKSDDLKLSNQLVGKLSIPEQTKQFVFAVREPDSNVVVYILAAQNLSEQSAIDAGYLIKEIQPKAVVVQVASSALDEIQLEEKNLKDDQVNNIPTSSFGVLRRCLTDKINKDQYDKFAGCQVLQEIFGIGLYGHFFAAKRASEEVGSRFLLLESPYESANTAESPGTIGTGDISSALNLQPARFLPRSVKPSVSSSHRFFLTDALQSQMVKVLTPSLKLSLQDVEAKKSESESIHSTYEAPQPFAQSVYPLLADLHDIFNELPAIRKAFVSAQEMLASINLGKPVGAQLLSEVHNFRIAIEGLRIALNNAAHCPINKVESGKSESKVEFSELSPDEKCHVLFAQALRSQASKFGGPIVAIVDAARLADLRKHWTTAVPSEIADLAGKCLTRNYSNENVDDYDDDDDDDIVKEQHTGKKRLLSDKPMVAVGAGATAVIGATSLSKAVPASTVVKITTYKVPAILKFSLASLKRQTYMGLSKILGPSKLLAPGVASGGTKTSATLKFTASGEKIRAVAHSMIASAERTSLLAIRTSFYEIMRRRHIGTFRVKPWATFGCSVATCSGLLMYGDRIECVAESVPWVPTIASMGRGLQSLQQASQEVKETSSVKIKEALQSLMYNLKKK</sequence>
<dbReference type="PANTHER" id="PTHR36020">
    <property type="entry name" value="TRANSMEMBRANE PROTEIN"/>
    <property type="match status" value="1"/>
</dbReference>
<proteinExistence type="predicted"/>
<protein>
    <submittedName>
        <fullName evidence="1">Uncharacterized protein</fullName>
    </submittedName>
</protein>
<dbReference type="EMBL" id="CM007384">
    <property type="protein sequence ID" value="ONK72437.1"/>
    <property type="molecule type" value="Genomic_DNA"/>
</dbReference>
<reference evidence="2" key="1">
    <citation type="journal article" date="2017" name="Nat. Commun.">
        <title>The asparagus genome sheds light on the origin and evolution of a young Y chromosome.</title>
        <authorList>
            <person name="Harkess A."/>
            <person name="Zhou J."/>
            <person name="Xu C."/>
            <person name="Bowers J.E."/>
            <person name="Van der Hulst R."/>
            <person name="Ayyampalayam S."/>
            <person name="Mercati F."/>
            <person name="Riccardi P."/>
            <person name="McKain M.R."/>
            <person name="Kakrana A."/>
            <person name="Tang H."/>
            <person name="Ray J."/>
            <person name="Groenendijk J."/>
            <person name="Arikit S."/>
            <person name="Mathioni S.M."/>
            <person name="Nakano M."/>
            <person name="Shan H."/>
            <person name="Telgmann-Rauber A."/>
            <person name="Kanno A."/>
            <person name="Yue Z."/>
            <person name="Chen H."/>
            <person name="Li W."/>
            <person name="Chen Y."/>
            <person name="Xu X."/>
            <person name="Zhang Y."/>
            <person name="Luo S."/>
            <person name="Chen H."/>
            <person name="Gao J."/>
            <person name="Mao Z."/>
            <person name="Pires J.C."/>
            <person name="Luo M."/>
            <person name="Kudrna D."/>
            <person name="Wing R.A."/>
            <person name="Meyers B.C."/>
            <person name="Yi K."/>
            <person name="Kong H."/>
            <person name="Lavrijsen P."/>
            <person name="Sunseri F."/>
            <person name="Falavigna A."/>
            <person name="Ye Y."/>
            <person name="Leebens-Mack J.H."/>
            <person name="Chen G."/>
        </authorList>
    </citation>
    <scope>NUCLEOTIDE SEQUENCE [LARGE SCALE GENOMIC DNA]</scope>
    <source>
        <strain evidence="2">cv. DH0086</strain>
    </source>
</reference>
<dbReference type="PANTHER" id="PTHR36020:SF1">
    <property type="entry name" value="TRANSMEMBRANE PROTEIN"/>
    <property type="match status" value="1"/>
</dbReference>
<gene>
    <name evidence="1" type="ORF">A4U43_C04F19420</name>
</gene>
<dbReference type="Proteomes" id="UP000243459">
    <property type="component" value="Chromosome 4"/>
</dbReference>
<dbReference type="OrthoDB" id="1908857at2759"/>
<dbReference type="Gramene" id="ONK72437">
    <property type="protein sequence ID" value="ONK72437"/>
    <property type="gene ID" value="A4U43_C04F19420"/>
</dbReference>
<accession>A0A5P1F4V1</accession>
<organism evidence="1 2">
    <name type="scientific">Asparagus officinalis</name>
    <name type="common">Garden asparagus</name>
    <dbReference type="NCBI Taxonomy" id="4686"/>
    <lineage>
        <taxon>Eukaryota</taxon>
        <taxon>Viridiplantae</taxon>
        <taxon>Streptophyta</taxon>
        <taxon>Embryophyta</taxon>
        <taxon>Tracheophyta</taxon>
        <taxon>Spermatophyta</taxon>
        <taxon>Magnoliopsida</taxon>
        <taxon>Liliopsida</taxon>
        <taxon>Asparagales</taxon>
        <taxon>Asparagaceae</taxon>
        <taxon>Asparagoideae</taxon>
        <taxon>Asparagus</taxon>
    </lineage>
</organism>